<reference evidence="1" key="1">
    <citation type="journal article" date="2015" name="Nature">
        <title>Complex archaea that bridge the gap between prokaryotes and eukaryotes.</title>
        <authorList>
            <person name="Spang A."/>
            <person name="Saw J.H."/>
            <person name="Jorgensen S.L."/>
            <person name="Zaremba-Niedzwiedzka K."/>
            <person name="Martijn J."/>
            <person name="Lind A.E."/>
            <person name="van Eijk R."/>
            <person name="Schleper C."/>
            <person name="Guy L."/>
            <person name="Ettema T.J."/>
        </authorList>
    </citation>
    <scope>NUCLEOTIDE SEQUENCE</scope>
</reference>
<dbReference type="Gene3D" id="1.25.40.10">
    <property type="entry name" value="Tetratricopeptide repeat domain"/>
    <property type="match status" value="1"/>
</dbReference>
<evidence type="ECO:0000313" key="1">
    <source>
        <dbReference type="EMBL" id="KKL68629.1"/>
    </source>
</evidence>
<comment type="caution">
    <text evidence="1">The sequence shown here is derived from an EMBL/GenBank/DDBJ whole genome shotgun (WGS) entry which is preliminary data.</text>
</comment>
<organism evidence="1">
    <name type="scientific">marine sediment metagenome</name>
    <dbReference type="NCBI Taxonomy" id="412755"/>
    <lineage>
        <taxon>unclassified sequences</taxon>
        <taxon>metagenomes</taxon>
        <taxon>ecological metagenomes</taxon>
    </lineage>
</organism>
<accession>A0A0F9E3Q1</accession>
<dbReference type="AlphaFoldDB" id="A0A0F9E3Q1"/>
<dbReference type="SUPFAM" id="SSF48452">
    <property type="entry name" value="TPR-like"/>
    <property type="match status" value="1"/>
</dbReference>
<sequence>AYFYEEKNFGFAKKYYETAQSMGYEDNDLRYNLGFLYYYEKSYYGALNQWMILSELMPNNPNVKFAMGSAFLHLGKYNSAIGELLMLSEFYSDLIEDLGEIKPWRAYHKKILLGAVSVYSNLGVAYQSMYEDTNNTEHQKNSLINLYKAGEFADIIGIDWGSIQYNINYIIHPRVIHGDMAINERISDNYKFVIQ</sequence>
<evidence type="ECO:0008006" key="2">
    <source>
        <dbReference type="Google" id="ProtNLM"/>
    </source>
</evidence>
<protein>
    <recommendedName>
        <fullName evidence="2">Tetratricopeptide repeat protein</fullName>
    </recommendedName>
</protein>
<name>A0A0F9E3Q1_9ZZZZ</name>
<gene>
    <name evidence="1" type="ORF">LCGC14_2123090</name>
</gene>
<dbReference type="EMBL" id="LAZR01026470">
    <property type="protein sequence ID" value="KKL68629.1"/>
    <property type="molecule type" value="Genomic_DNA"/>
</dbReference>
<proteinExistence type="predicted"/>
<dbReference type="InterPro" id="IPR011990">
    <property type="entry name" value="TPR-like_helical_dom_sf"/>
</dbReference>
<feature type="non-terminal residue" evidence="1">
    <location>
        <position position="1"/>
    </location>
</feature>